<dbReference type="AlphaFoldDB" id="J9FMT6"/>
<name>J9FMT6_9ZZZZ</name>
<proteinExistence type="predicted"/>
<accession>J9FMT6</accession>
<protein>
    <submittedName>
        <fullName evidence="1">Uncharacterized protein</fullName>
    </submittedName>
</protein>
<gene>
    <name evidence="1" type="ORF">EVA_20977</name>
</gene>
<comment type="caution">
    <text evidence="1">The sequence shown here is derived from an EMBL/GenBank/DDBJ whole genome shotgun (WGS) entry which is preliminary data.</text>
</comment>
<evidence type="ECO:0000313" key="1">
    <source>
        <dbReference type="EMBL" id="EJW90917.1"/>
    </source>
</evidence>
<dbReference type="EMBL" id="AMCI01008532">
    <property type="protein sequence ID" value="EJW90917.1"/>
    <property type="molecule type" value="Genomic_DNA"/>
</dbReference>
<sequence length="36" mass="4126">MKTQTNELEDYLNGWRTEARWIGIAPPPAPKKVQSV</sequence>
<reference evidence="1" key="1">
    <citation type="journal article" date="2012" name="PLoS ONE">
        <title>Gene sets for utilization of primary and secondary nutrition supplies in the distal gut of endangered iberian lynx.</title>
        <authorList>
            <person name="Alcaide M."/>
            <person name="Messina E."/>
            <person name="Richter M."/>
            <person name="Bargiela R."/>
            <person name="Peplies J."/>
            <person name="Huws S.A."/>
            <person name="Newbold C.J."/>
            <person name="Golyshin P.N."/>
            <person name="Simon M.A."/>
            <person name="Lopez G."/>
            <person name="Yakimov M.M."/>
            <person name="Ferrer M."/>
        </authorList>
    </citation>
    <scope>NUCLEOTIDE SEQUENCE</scope>
</reference>
<organism evidence="1">
    <name type="scientific">gut metagenome</name>
    <dbReference type="NCBI Taxonomy" id="749906"/>
    <lineage>
        <taxon>unclassified sequences</taxon>
        <taxon>metagenomes</taxon>
        <taxon>organismal metagenomes</taxon>
    </lineage>
</organism>